<dbReference type="Gene3D" id="3.40.50.720">
    <property type="entry name" value="NAD(P)-binding Rossmann-like Domain"/>
    <property type="match status" value="1"/>
</dbReference>
<organism evidence="5 6">
    <name type="scientific">Halococcus saccharolyticus DSM 5350</name>
    <dbReference type="NCBI Taxonomy" id="1227455"/>
    <lineage>
        <taxon>Archaea</taxon>
        <taxon>Methanobacteriati</taxon>
        <taxon>Methanobacteriota</taxon>
        <taxon>Stenosarchaea group</taxon>
        <taxon>Halobacteria</taxon>
        <taxon>Halobacteriales</taxon>
        <taxon>Halococcaceae</taxon>
        <taxon>Halococcus</taxon>
    </lineage>
</organism>
<dbReference type="InterPro" id="IPR038763">
    <property type="entry name" value="DHH_sf"/>
</dbReference>
<evidence type="ECO:0000259" key="2">
    <source>
        <dbReference type="Pfam" id="PF01368"/>
    </source>
</evidence>
<dbReference type="SUPFAM" id="SSF51735">
    <property type="entry name" value="NAD(P)-binding Rossmann-fold domains"/>
    <property type="match status" value="1"/>
</dbReference>
<dbReference type="PANTHER" id="PTHR47618:SF1">
    <property type="entry name" value="BIFUNCTIONAL OLIGORIBONUCLEASE AND PAP PHOSPHATASE NRNA"/>
    <property type="match status" value="1"/>
</dbReference>
<feature type="compositionally biased region" description="Acidic residues" evidence="1">
    <location>
        <begin position="523"/>
        <end position="536"/>
    </location>
</feature>
<sequence>MVSRLVLGCGSVGRILVDALGDRPGGVTVLCTDEHRVETLRSDRVAARRADPTEPETLADLDKPVDVVVVASDDPATNEAAATAARETHPNAFVLAYTGEEPTDDRRFAIESIADRTITSATTAATELLERIGEESMRPRRLWRVLRTIDGPLAIVTHDNPDPDAIASALALRRIAAAAGCDAEVCYFGAITHQQNRAMVNLLDVEMRELAPDDIEEYGGIALVDHSRPGVNDQLPEDTPIDVLIDHHPPRAPVEARFVDLRSDVGATSTLLVDYLGRLGIEIDSTVATALLYGIRVDTKDFQREVSTVDFDAAAFLLPYADEDILEQVETPSMSAETLETIARAISNREVSGSVLVSYIDDLHERDALAQAADQLLDIEEIRTTLVYGIIDGTIYCSGRTRGGGLDIGETLRDAFDRIGSAGGHADMAGAQLPLGLLGDADETALSGIVHDVINDRFFGAIESRPDVEPATATADVIAGAAGSAGADETSEAVETDAGDGTNGSDSESESGAGDDDERRETPDDDGDPNETPDDG</sequence>
<reference evidence="5 6" key="1">
    <citation type="journal article" date="2014" name="PLoS Genet.">
        <title>Phylogenetically driven sequencing of extremely halophilic archaea reveals strategies for static and dynamic osmo-response.</title>
        <authorList>
            <person name="Becker E.A."/>
            <person name="Seitzer P.M."/>
            <person name="Tritt A."/>
            <person name="Larsen D."/>
            <person name="Krusor M."/>
            <person name="Yao A.I."/>
            <person name="Wu D."/>
            <person name="Madern D."/>
            <person name="Eisen J.A."/>
            <person name="Darling A.E."/>
            <person name="Facciotti M.T."/>
        </authorList>
    </citation>
    <scope>NUCLEOTIDE SEQUENCE [LARGE SCALE GENOMIC DNA]</scope>
    <source>
        <strain evidence="5 6">DSM 5350</strain>
    </source>
</reference>
<feature type="region of interest" description="Disordered" evidence="1">
    <location>
        <begin position="482"/>
        <end position="536"/>
    </location>
</feature>
<dbReference type="STRING" id="1227455.C449_11693"/>
<evidence type="ECO:0000313" key="5">
    <source>
        <dbReference type="EMBL" id="EMA44187.1"/>
    </source>
</evidence>
<feature type="domain" description="DHHA1" evidence="4">
    <location>
        <begin position="353"/>
        <end position="442"/>
    </location>
</feature>
<dbReference type="InParanoid" id="M0MEJ9"/>
<dbReference type="PANTHER" id="PTHR47618">
    <property type="entry name" value="BIFUNCTIONAL OLIGORIBONUCLEASE AND PAP PHOSPHATASE NRNA"/>
    <property type="match status" value="1"/>
</dbReference>
<proteinExistence type="predicted"/>
<keyword evidence="6" id="KW-1185">Reference proteome</keyword>
<dbReference type="EMBL" id="AOMD01000025">
    <property type="protein sequence ID" value="EMA44187.1"/>
    <property type="molecule type" value="Genomic_DNA"/>
</dbReference>
<evidence type="ECO:0000256" key="1">
    <source>
        <dbReference type="SAM" id="MobiDB-lite"/>
    </source>
</evidence>
<gene>
    <name evidence="5" type="ORF">C449_11693</name>
</gene>
<comment type="caution">
    <text evidence="5">The sequence shown here is derived from an EMBL/GenBank/DDBJ whole genome shotgun (WGS) entry which is preliminary data.</text>
</comment>
<dbReference type="InterPro" id="IPR003148">
    <property type="entry name" value="RCK_N"/>
</dbReference>
<dbReference type="InterPro" id="IPR003156">
    <property type="entry name" value="DHHA1_dom"/>
</dbReference>
<dbReference type="GO" id="GO:0003676">
    <property type="term" value="F:nucleic acid binding"/>
    <property type="evidence" value="ECO:0007669"/>
    <property type="project" value="InterPro"/>
</dbReference>
<name>M0MEJ9_9EURY</name>
<dbReference type="AlphaFoldDB" id="M0MEJ9"/>
<dbReference type="InterPro" id="IPR036291">
    <property type="entry name" value="NAD(P)-bd_dom_sf"/>
</dbReference>
<dbReference type="GO" id="GO:0006813">
    <property type="term" value="P:potassium ion transport"/>
    <property type="evidence" value="ECO:0007669"/>
    <property type="project" value="InterPro"/>
</dbReference>
<dbReference type="SUPFAM" id="SSF64182">
    <property type="entry name" value="DHH phosphoesterases"/>
    <property type="match status" value="1"/>
</dbReference>
<feature type="compositionally biased region" description="Acidic residues" evidence="1">
    <location>
        <begin position="507"/>
        <end position="516"/>
    </location>
</feature>
<dbReference type="RefSeq" id="WP_006078198.1">
    <property type="nucleotide sequence ID" value="NZ_AOMD01000025.1"/>
</dbReference>
<dbReference type="Gene3D" id="3.90.1640.10">
    <property type="entry name" value="inorganic pyrophosphatase (n-terminal core)"/>
    <property type="match status" value="1"/>
</dbReference>
<evidence type="ECO:0000313" key="6">
    <source>
        <dbReference type="Proteomes" id="UP000011669"/>
    </source>
</evidence>
<protein>
    <submittedName>
        <fullName evidence="5">Phosphoesterase RecJ domain-containing protein</fullName>
    </submittedName>
</protein>
<feature type="compositionally biased region" description="Acidic residues" evidence="1">
    <location>
        <begin position="489"/>
        <end position="498"/>
    </location>
</feature>
<accession>M0MEJ9</accession>
<feature type="domain" description="RCK N-terminal" evidence="3">
    <location>
        <begin position="5"/>
        <end position="96"/>
    </location>
</feature>
<dbReference type="PATRIC" id="fig|1227455.4.peg.2397"/>
<dbReference type="OrthoDB" id="350705at2157"/>
<evidence type="ECO:0000259" key="4">
    <source>
        <dbReference type="Pfam" id="PF02272"/>
    </source>
</evidence>
<dbReference type="Proteomes" id="UP000011669">
    <property type="component" value="Unassembled WGS sequence"/>
</dbReference>
<feature type="domain" description="DDH" evidence="2">
    <location>
        <begin position="154"/>
        <end position="295"/>
    </location>
</feature>
<dbReference type="InterPro" id="IPR051319">
    <property type="entry name" value="Oligoribo/pAp-PDE_c-di-AMP_PDE"/>
</dbReference>
<dbReference type="InterPro" id="IPR001667">
    <property type="entry name" value="DDH_dom"/>
</dbReference>
<dbReference type="Pfam" id="PF02272">
    <property type="entry name" value="DHHA1"/>
    <property type="match status" value="1"/>
</dbReference>
<dbReference type="Pfam" id="PF01368">
    <property type="entry name" value="DHH"/>
    <property type="match status" value="1"/>
</dbReference>
<evidence type="ECO:0000259" key="3">
    <source>
        <dbReference type="Pfam" id="PF02254"/>
    </source>
</evidence>
<dbReference type="Pfam" id="PF02254">
    <property type="entry name" value="TrkA_N"/>
    <property type="match status" value="1"/>
</dbReference>